<name>A0A8J8MPM1_9FIRM</name>
<dbReference type="InterPro" id="IPR000257">
    <property type="entry name" value="Uroporphyrinogen_deCOase"/>
</dbReference>
<reference evidence="2" key="1">
    <citation type="submission" date="2020-07" db="EMBL/GenBank/DDBJ databases">
        <title>Vallitalea pronyensis genome.</title>
        <authorList>
            <person name="Postec A."/>
        </authorList>
    </citation>
    <scope>NUCLEOTIDE SEQUENCE</scope>
    <source>
        <strain evidence="2">FatNI3</strain>
    </source>
</reference>
<dbReference type="Pfam" id="PF01208">
    <property type="entry name" value="URO-D"/>
    <property type="match status" value="1"/>
</dbReference>
<dbReference type="SUPFAM" id="SSF51726">
    <property type="entry name" value="UROD/MetE-like"/>
    <property type="match status" value="1"/>
</dbReference>
<keyword evidence="3" id="KW-1185">Reference proteome</keyword>
<dbReference type="RefSeq" id="WP_212695935.1">
    <property type="nucleotide sequence ID" value="NZ_CP058649.1"/>
</dbReference>
<evidence type="ECO:0000259" key="1">
    <source>
        <dbReference type="Pfam" id="PF01208"/>
    </source>
</evidence>
<dbReference type="GO" id="GO:0006779">
    <property type="term" value="P:porphyrin-containing compound biosynthetic process"/>
    <property type="evidence" value="ECO:0007669"/>
    <property type="project" value="InterPro"/>
</dbReference>
<dbReference type="InterPro" id="IPR052024">
    <property type="entry name" value="Methanogen_methyltrans"/>
</dbReference>
<dbReference type="Gene3D" id="3.20.20.210">
    <property type="match status" value="1"/>
</dbReference>
<gene>
    <name evidence="2" type="ORF">HZI73_24345</name>
</gene>
<dbReference type="PANTHER" id="PTHR47099:SF1">
    <property type="entry name" value="METHYLCOBAMIDE:COM METHYLTRANSFERASE MTBA"/>
    <property type="match status" value="1"/>
</dbReference>
<dbReference type="InterPro" id="IPR038071">
    <property type="entry name" value="UROD/MetE-like_sf"/>
</dbReference>
<dbReference type="PANTHER" id="PTHR47099">
    <property type="entry name" value="METHYLCOBAMIDE:COM METHYLTRANSFERASE MTBA"/>
    <property type="match status" value="1"/>
</dbReference>
<proteinExistence type="predicted"/>
<sequence length="356" mass="40169">MKPKERLLNSIYGKEVDRIPWAPFLAYYWDFLDEAIKQKGQFNYYQSIGADPLFRGSHVLAKPIYQHCDISTNVKGNMKETRYTTPVGTLTLLHTYSDTGNTWYLTTHPVRSQEDFKTLQYIYEHITFEENISAFEKDKACLGNDGLYLPVVGVMAKTSYQSLLEHWCGTIDLTYATFDYPDIVEACLSAMNHKNKQMVELSSKSSAEGFIFYEDTSTTNISPSIFEQYIKPEIDQWGDIIHAHDKLLIHHACGHLKGVMSHIADSNIDVLESISPPPTGDIEIVDARAVLPDHIAIIGGIEPTKLLNLPMNALEQYVTELLSAMKGSRYILANSDSCPPGVDEEKFKMISQLVKA</sequence>
<evidence type="ECO:0000313" key="2">
    <source>
        <dbReference type="EMBL" id="QUI25236.1"/>
    </source>
</evidence>
<dbReference type="AlphaFoldDB" id="A0A8J8MPM1"/>
<protein>
    <recommendedName>
        <fullName evidence="1">Uroporphyrinogen decarboxylase (URO-D) domain-containing protein</fullName>
    </recommendedName>
</protein>
<dbReference type="GO" id="GO:0004853">
    <property type="term" value="F:uroporphyrinogen decarboxylase activity"/>
    <property type="evidence" value="ECO:0007669"/>
    <property type="project" value="InterPro"/>
</dbReference>
<feature type="domain" description="Uroporphyrinogen decarboxylase (URO-D)" evidence="1">
    <location>
        <begin position="176"/>
        <end position="355"/>
    </location>
</feature>
<evidence type="ECO:0000313" key="3">
    <source>
        <dbReference type="Proteomes" id="UP000683246"/>
    </source>
</evidence>
<dbReference type="Proteomes" id="UP000683246">
    <property type="component" value="Chromosome"/>
</dbReference>
<accession>A0A8J8MPM1</accession>
<organism evidence="2 3">
    <name type="scientific">Vallitalea pronyensis</name>
    <dbReference type="NCBI Taxonomy" id="1348613"/>
    <lineage>
        <taxon>Bacteria</taxon>
        <taxon>Bacillati</taxon>
        <taxon>Bacillota</taxon>
        <taxon>Clostridia</taxon>
        <taxon>Lachnospirales</taxon>
        <taxon>Vallitaleaceae</taxon>
        <taxon>Vallitalea</taxon>
    </lineage>
</organism>
<dbReference type="EMBL" id="CP058649">
    <property type="protein sequence ID" value="QUI25236.1"/>
    <property type="molecule type" value="Genomic_DNA"/>
</dbReference>
<dbReference type="KEGG" id="vpy:HZI73_24345"/>